<dbReference type="InterPro" id="IPR036259">
    <property type="entry name" value="MFS_trans_sf"/>
</dbReference>
<accession>A0ABV4CB06</accession>
<feature type="transmembrane region" description="Helical" evidence="7">
    <location>
        <begin position="334"/>
        <end position="354"/>
    </location>
</feature>
<keyword evidence="10" id="KW-1185">Reference proteome</keyword>
<evidence type="ECO:0000256" key="3">
    <source>
        <dbReference type="ARBA" id="ARBA00022475"/>
    </source>
</evidence>
<keyword evidence="2" id="KW-0813">Transport</keyword>
<dbReference type="EMBL" id="JBGEHV010000002">
    <property type="protein sequence ID" value="MEY8038248.1"/>
    <property type="molecule type" value="Genomic_DNA"/>
</dbReference>
<dbReference type="PROSITE" id="PS00216">
    <property type="entry name" value="SUGAR_TRANSPORT_1"/>
    <property type="match status" value="1"/>
</dbReference>
<feature type="transmembrane region" description="Helical" evidence="7">
    <location>
        <begin position="95"/>
        <end position="118"/>
    </location>
</feature>
<feature type="transmembrane region" description="Helical" evidence="7">
    <location>
        <begin position="360"/>
        <end position="383"/>
    </location>
</feature>
<keyword evidence="5 7" id="KW-1133">Transmembrane helix</keyword>
<dbReference type="Proteomes" id="UP001564626">
    <property type="component" value="Unassembled WGS sequence"/>
</dbReference>
<evidence type="ECO:0000256" key="6">
    <source>
        <dbReference type="ARBA" id="ARBA00023136"/>
    </source>
</evidence>
<dbReference type="PANTHER" id="PTHR23517:SF13">
    <property type="entry name" value="MAJOR FACILITATOR SUPERFAMILY MFS_1"/>
    <property type="match status" value="1"/>
</dbReference>
<dbReference type="InterPro" id="IPR020846">
    <property type="entry name" value="MFS_dom"/>
</dbReference>
<dbReference type="InterPro" id="IPR005829">
    <property type="entry name" value="Sugar_transporter_CS"/>
</dbReference>
<dbReference type="Gene3D" id="1.20.1250.20">
    <property type="entry name" value="MFS general substrate transporter like domains"/>
    <property type="match status" value="1"/>
</dbReference>
<feature type="transmembrane region" description="Helical" evidence="7">
    <location>
        <begin position="34"/>
        <end position="60"/>
    </location>
</feature>
<proteinExistence type="predicted"/>
<comment type="caution">
    <text evidence="9">The sequence shown here is derived from an EMBL/GenBank/DDBJ whole genome shotgun (WGS) entry which is preliminary data.</text>
</comment>
<feature type="transmembrane region" description="Helical" evidence="7">
    <location>
        <begin position="242"/>
        <end position="259"/>
    </location>
</feature>
<dbReference type="PANTHER" id="PTHR23517">
    <property type="entry name" value="RESISTANCE PROTEIN MDTM, PUTATIVE-RELATED-RELATED"/>
    <property type="match status" value="1"/>
</dbReference>
<dbReference type="InterPro" id="IPR011701">
    <property type="entry name" value="MFS"/>
</dbReference>
<evidence type="ECO:0000256" key="7">
    <source>
        <dbReference type="SAM" id="Phobius"/>
    </source>
</evidence>
<evidence type="ECO:0000256" key="2">
    <source>
        <dbReference type="ARBA" id="ARBA00022448"/>
    </source>
</evidence>
<feature type="transmembrane region" description="Helical" evidence="7">
    <location>
        <begin position="130"/>
        <end position="155"/>
    </location>
</feature>
<feature type="transmembrane region" description="Helical" evidence="7">
    <location>
        <begin position="296"/>
        <end position="313"/>
    </location>
</feature>
<evidence type="ECO:0000313" key="9">
    <source>
        <dbReference type="EMBL" id="MEY8038248.1"/>
    </source>
</evidence>
<evidence type="ECO:0000259" key="8">
    <source>
        <dbReference type="PROSITE" id="PS50850"/>
    </source>
</evidence>
<evidence type="ECO:0000256" key="1">
    <source>
        <dbReference type="ARBA" id="ARBA00004651"/>
    </source>
</evidence>
<dbReference type="Pfam" id="PF07690">
    <property type="entry name" value="MFS_1"/>
    <property type="match status" value="1"/>
</dbReference>
<keyword evidence="3" id="KW-1003">Cell membrane</keyword>
<evidence type="ECO:0000256" key="5">
    <source>
        <dbReference type="ARBA" id="ARBA00022989"/>
    </source>
</evidence>
<sequence>MGRAAGAWTVAVVFLVGMIGTTLPTPLYPIYERHFGFGGLVVTLVFAAYAVGVLAALLLVGDLSDRVGRRPVLGAGVAFAVVSGAVFLIDAVPALFAGRVLSGISAGIFTGTATATIVDLAPARRASRSGLLAAAVNMLGLGLGPVTAGVLAQFAPWPLRLPYAVHLVLMLLLGAALLAVPEPVRRPAGRVRLRVQRLAVPAEVRGTFVPAAIAGFAGFAVLGLFTSVSPLFLTGVLGIEDHAVTGAVVFVLLGSSTIGQVASESLDRHRCLVGGCAVLAAGVLVVAAGIGTRSLWAFLLGAVVAGLGQGMSFRSGLTSVTSGAPADQRSGVSSAFFVVLYVALSLPVIGVGAAAQAFGIVPAGVVFAGIVAVLAVGAGLVLARRTS</sequence>
<dbReference type="PROSITE" id="PS50850">
    <property type="entry name" value="MFS"/>
    <property type="match status" value="1"/>
</dbReference>
<feature type="transmembrane region" description="Helical" evidence="7">
    <location>
        <begin position="72"/>
        <end position="89"/>
    </location>
</feature>
<name>A0ABV4CB06_9PSEU</name>
<keyword evidence="6 7" id="KW-0472">Membrane</keyword>
<keyword evidence="4 7" id="KW-0812">Transmembrane</keyword>
<evidence type="ECO:0000256" key="4">
    <source>
        <dbReference type="ARBA" id="ARBA00022692"/>
    </source>
</evidence>
<evidence type="ECO:0000313" key="10">
    <source>
        <dbReference type="Proteomes" id="UP001564626"/>
    </source>
</evidence>
<comment type="subcellular location">
    <subcellularLocation>
        <location evidence="1">Cell membrane</location>
        <topology evidence="1">Multi-pass membrane protein</topology>
    </subcellularLocation>
</comment>
<protein>
    <submittedName>
        <fullName evidence="9">MFS transporter</fullName>
    </submittedName>
</protein>
<feature type="transmembrane region" description="Helical" evidence="7">
    <location>
        <begin position="202"/>
        <end position="222"/>
    </location>
</feature>
<dbReference type="SUPFAM" id="SSF103473">
    <property type="entry name" value="MFS general substrate transporter"/>
    <property type="match status" value="1"/>
</dbReference>
<gene>
    <name evidence="9" type="ORF">AB8O55_02455</name>
</gene>
<feature type="domain" description="Major facilitator superfamily (MFS) profile" evidence="8">
    <location>
        <begin position="1"/>
        <end position="387"/>
    </location>
</feature>
<feature type="transmembrane region" description="Helical" evidence="7">
    <location>
        <begin position="271"/>
        <end position="290"/>
    </location>
</feature>
<dbReference type="InterPro" id="IPR050171">
    <property type="entry name" value="MFS_Transporters"/>
</dbReference>
<reference evidence="9 10" key="1">
    <citation type="submission" date="2024-08" db="EMBL/GenBank/DDBJ databases">
        <title>Genome mining of Saccharopolyspora cebuensis PGLac3 from Nigerian medicinal plant.</title>
        <authorList>
            <person name="Ezeobiora C.E."/>
            <person name="Igbokwe N.H."/>
            <person name="Amin D.H."/>
            <person name="Mendie U.E."/>
        </authorList>
    </citation>
    <scope>NUCLEOTIDE SEQUENCE [LARGE SCALE GENOMIC DNA]</scope>
    <source>
        <strain evidence="9 10">PGLac3</strain>
    </source>
</reference>
<dbReference type="RefSeq" id="WP_369774531.1">
    <property type="nucleotide sequence ID" value="NZ_JBGEHV010000002.1"/>
</dbReference>
<organism evidence="9 10">
    <name type="scientific">Saccharopolyspora cebuensis</name>
    <dbReference type="NCBI Taxonomy" id="418759"/>
    <lineage>
        <taxon>Bacteria</taxon>
        <taxon>Bacillati</taxon>
        <taxon>Actinomycetota</taxon>
        <taxon>Actinomycetes</taxon>
        <taxon>Pseudonocardiales</taxon>
        <taxon>Pseudonocardiaceae</taxon>
        <taxon>Saccharopolyspora</taxon>
    </lineage>
</organism>
<feature type="transmembrane region" description="Helical" evidence="7">
    <location>
        <begin position="161"/>
        <end position="181"/>
    </location>
</feature>